<keyword evidence="1 2" id="KW-0732">Signal</keyword>
<evidence type="ECO:0000256" key="1">
    <source>
        <dbReference type="ARBA" id="ARBA00022729"/>
    </source>
</evidence>
<name>A0ABP7LKX1_9ACTN</name>
<dbReference type="RefSeq" id="WP_345278666.1">
    <property type="nucleotide sequence ID" value="NZ_BAABAJ010000002.1"/>
</dbReference>
<gene>
    <name evidence="3" type="ORF">GCM10022244_08920</name>
</gene>
<sequence>MPLARPVRRRLTAAVTTVLAVTLGAGVLTTPAHAAPATTATTAPATTTDPVSVRYPGSATLTAAGVTGFLTRDQNNLNRWQRYADGGGQAYDGRVEQTSTRTTDYLVHSGLYQVTQRNLRTFGALDVPLSSAADGPKYAGAAGDAVFTTVTGGTGTVLRKHTEAQPNTAVTGLPADATRVKVAPGTPDHALVTFAQGTAAKWGLLDLTTGAVGTIRDGMAAPTADRAVSPTHVAWVEGDNTQQPALFVLDRATDEVREVPLPDVWSGDLQIGLAGGWVVYGEGGGFRAPQQTALHPLTARNLATGTTVKLLDHVLSSAAAPDGSLYVRGGLLGRGEGLYRITATGDTTPQAVMVATTGEPTEVVLTGDRAPRTVDLDAADGARFAWDLSRDLKQVTVTLRHVRTGRTAHTYVHTTSSGQLTYDWNGHLGDHAMAAYNGAYTWHVTGKPANGLGPDLDARGTFTVVREPAPHDFNDNGTPDLLTRDAAGRLWRTDTLHSPEHGELMPAEPKASLGSGWNIYDRIEATGDLGGSAAGDLLARDTSGALWLYQGTGTGGFAGRVKVGTGWGIYDRITGGSDLTGDGKNDLLATDRSGGLWLYPGTGNATAPFSARKKAGTGWGIYNDLTATGDLAGGPAGDLVARDTAGVLWLYLGKGDGTFAPRARLGAGWNAYSHLVGVGDADDDGRADLLALAPHTDNWLYRGTGDWRAPFKPRQTALSFVPTDGSQPVA</sequence>
<reference evidence="4" key="1">
    <citation type="journal article" date="2019" name="Int. J. Syst. Evol. Microbiol.">
        <title>The Global Catalogue of Microorganisms (GCM) 10K type strain sequencing project: providing services to taxonomists for standard genome sequencing and annotation.</title>
        <authorList>
            <consortium name="The Broad Institute Genomics Platform"/>
            <consortium name="The Broad Institute Genome Sequencing Center for Infectious Disease"/>
            <person name="Wu L."/>
            <person name="Ma J."/>
        </authorList>
    </citation>
    <scope>NUCLEOTIDE SEQUENCE [LARGE SCALE GENOMIC DNA]</scope>
    <source>
        <strain evidence="4">JCM 16956</strain>
    </source>
</reference>
<feature type="signal peptide" evidence="2">
    <location>
        <begin position="1"/>
        <end position="34"/>
    </location>
</feature>
<dbReference type="SUPFAM" id="SSF69304">
    <property type="entry name" value="Tricorn protease N-terminal domain"/>
    <property type="match status" value="1"/>
</dbReference>
<comment type="caution">
    <text evidence="3">The sequence shown here is derived from an EMBL/GenBank/DDBJ whole genome shotgun (WGS) entry which is preliminary data.</text>
</comment>
<keyword evidence="4" id="KW-1185">Reference proteome</keyword>
<dbReference type="EMBL" id="BAABAJ010000002">
    <property type="protein sequence ID" value="GAA3900903.1"/>
    <property type="molecule type" value="Genomic_DNA"/>
</dbReference>
<dbReference type="InterPro" id="IPR028994">
    <property type="entry name" value="Integrin_alpha_N"/>
</dbReference>
<organism evidence="3 4">
    <name type="scientific">Streptomyces gulbargensis</name>
    <dbReference type="NCBI Taxonomy" id="364901"/>
    <lineage>
        <taxon>Bacteria</taxon>
        <taxon>Bacillati</taxon>
        <taxon>Actinomycetota</taxon>
        <taxon>Actinomycetes</taxon>
        <taxon>Kitasatosporales</taxon>
        <taxon>Streptomycetaceae</taxon>
        <taxon>Streptomyces</taxon>
    </lineage>
</organism>
<dbReference type="Pfam" id="PF13517">
    <property type="entry name" value="FG-GAP_3"/>
    <property type="match status" value="1"/>
</dbReference>
<evidence type="ECO:0000313" key="4">
    <source>
        <dbReference type="Proteomes" id="UP001501000"/>
    </source>
</evidence>
<protein>
    <recommendedName>
        <fullName evidence="5">VCBS repeat-containing protein</fullName>
    </recommendedName>
</protein>
<accession>A0ABP7LKX1</accession>
<evidence type="ECO:0000256" key="2">
    <source>
        <dbReference type="SAM" id="SignalP"/>
    </source>
</evidence>
<dbReference type="Proteomes" id="UP001501000">
    <property type="component" value="Unassembled WGS sequence"/>
</dbReference>
<evidence type="ECO:0000313" key="3">
    <source>
        <dbReference type="EMBL" id="GAA3900903.1"/>
    </source>
</evidence>
<dbReference type="SUPFAM" id="SSF69318">
    <property type="entry name" value="Integrin alpha N-terminal domain"/>
    <property type="match status" value="1"/>
</dbReference>
<feature type="chain" id="PRO_5045630163" description="VCBS repeat-containing protein" evidence="2">
    <location>
        <begin position="35"/>
        <end position="730"/>
    </location>
</feature>
<proteinExistence type="predicted"/>
<dbReference type="InterPro" id="IPR013517">
    <property type="entry name" value="FG-GAP"/>
</dbReference>
<evidence type="ECO:0008006" key="5">
    <source>
        <dbReference type="Google" id="ProtNLM"/>
    </source>
</evidence>